<dbReference type="VEuPathDB" id="TriTrypDB:C3747_340g29"/>
<evidence type="ECO:0000313" key="1">
    <source>
        <dbReference type="EMBL" id="PWU91359.1"/>
    </source>
</evidence>
<dbReference type="AlphaFoldDB" id="A0A2V2V4T8"/>
<sequence length="123" mass="14864">MKRFLDPHRRRMPWTASKECVPDVVPYKRKIWCWVAYKEWIWIALTVHRRWICWRHSGRPWPHVSTIRPPERTFFMWPLGWNQMDSGNGFTARSGRRGRTTSMSSFPPLILIAMKIREPRTVT</sequence>
<organism evidence="1 2">
    <name type="scientific">Trypanosoma cruzi</name>
    <dbReference type="NCBI Taxonomy" id="5693"/>
    <lineage>
        <taxon>Eukaryota</taxon>
        <taxon>Discoba</taxon>
        <taxon>Euglenozoa</taxon>
        <taxon>Kinetoplastea</taxon>
        <taxon>Metakinetoplastina</taxon>
        <taxon>Trypanosomatida</taxon>
        <taxon>Trypanosomatidae</taxon>
        <taxon>Trypanosoma</taxon>
        <taxon>Schizotrypanum</taxon>
    </lineage>
</organism>
<evidence type="ECO:0000313" key="2">
    <source>
        <dbReference type="Proteomes" id="UP000246078"/>
    </source>
</evidence>
<comment type="caution">
    <text evidence="1">The sequence shown here is derived from an EMBL/GenBank/DDBJ whole genome shotgun (WGS) entry which is preliminary data.</text>
</comment>
<accession>A0A2V2V4T8</accession>
<gene>
    <name evidence="1" type="ORF">C3747_340g29</name>
</gene>
<protein>
    <submittedName>
        <fullName evidence="1">Uncharacterized protein</fullName>
    </submittedName>
</protein>
<name>A0A2V2V4T8_TRYCR</name>
<proteinExistence type="predicted"/>
<reference evidence="1 2" key="1">
    <citation type="journal article" date="2018" name="Microb. Genom.">
        <title>Expanding an expanded genome: long-read sequencing of Trypanosoma cruzi.</title>
        <authorList>
            <person name="Berna L."/>
            <person name="Rodriguez M."/>
            <person name="Chiribao M.L."/>
            <person name="Parodi-Talice A."/>
            <person name="Pita S."/>
            <person name="Rijo G."/>
            <person name="Alvarez-Valin F."/>
            <person name="Robello C."/>
        </authorList>
    </citation>
    <scope>NUCLEOTIDE SEQUENCE [LARGE SCALE GENOMIC DNA]</scope>
    <source>
        <strain evidence="1 2">TCC</strain>
    </source>
</reference>
<dbReference type="Proteomes" id="UP000246078">
    <property type="component" value="Unassembled WGS sequence"/>
</dbReference>
<dbReference type="EMBL" id="PRFC01000340">
    <property type="protein sequence ID" value="PWU91359.1"/>
    <property type="molecule type" value="Genomic_DNA"/>
</dbReference>